<evidence type="ECO:0000313" key="2">
    <source>
        <dbReference type="Proteomes" id="UP000236316"/>
    </source>
</evidence>
<organism evidence="1">
    <name type="scientific">Orpheovirus IHUMI-LCC2</name>
    <dbReference type="NCBI Taxonomy" id="2023057"/>
    <lineage>
        <taxon>Viruses</taxon>
        <taxon>Varidnaviria</taxon>
        <taxon>Bamfordvirae</taxon>
        <taxon>Nucleocytoviricota</taxon>
        <taxon>Megaviricetes</taxon>
        <taxon>Pimascovirales</taxon>
        <taxon>Ocovirineae</taxon>
        <taxon>Orpheoviridae</taxon>
        <taxon>Alphaorpheovirus</taxon>
        <taxon>Alphaorpheovirus massiliense</taxon>
    </lineage>
</organism>
<protein>
    <recommendedName>
        <fullName evidence="3">F-box domain-containing protein</fullName>
    </recommendedName>
</protein>
<gene>
    <name evidence="1" type="ORF">ORPV_633</name>
</gene>
<sequence>MEFIPREIICYIISYITTIRDIYAVNRSCKLLSRITNECVHTLYWDDKYNNINILCFNNLQVIDNINLHLSHDILHFLSLKKLKYAYFTFPTDTMNYCGEFYDSVYQYLSAHNIDYRNADITFGCVWYAEAIDISDTILIYDGMLCFHNWAWDKSMKILNWGIENISIKEIYIDAEVVDDKNLDNSILKWLKNNKIKEIKYHKDKNAVNCIVLNRDGY</sequence>
<evidence type="ECO:0000313" key="1">
    <source>
        <dbReference type="EMBL" id="SNW62537.1"/>
    </source>
</evidence>
<proteinExistence type="predicted"/>
<name>A0A2I2L4T6_9VIRU</name>
<dbReference type="Proteomes" id="UP000236316">
    <property type="component" value="Segment"/>
</dbReference>
<evidence type="ECO:0008006" key="3">
    <source>
        <dbReference type="Google" id="ProtNLM"/>
    </source>
</evidence>
<dbReference type="EMBL" id="LT906555">
    <property type="protein sequence ID" value="SNW62537.1"/>
    <property type="molecule type" value="Genomic_DNA"/>
</dbReference>
<keyword evidence="2" id="KW-1185">Reference proteome</keyword>
<reference evidence="1" key="1">
    <citation type="submission" date="2017-08" db="EMBL/GenBank/DDBJ databases">
        <authorList>
            <consortium name="Urmite Genomes"/>
        </authorList>
    </citation>
    <scope>NUCLEOTIDE SEQUENCE [LARGE SCALE GENOMIC DNA]</scope>
    <source>
        <strain evidence="1">IHUMI-LCC2</strain>
    </source>
</reference>
<dbReference type="RefSeq" id="YP_009448839.1">
    <property type="nucleotide sequence ID" value="NC_036594.1"/>
</dbReference>
<dbReference type="GeneID" id="35382443"/>
<dbReference type="KEGG" id="vg:35382443"/>
<accession>A0A2I2L4T6</accession>